<reference evidence="2 3" key="1">
    <citation type="journal article" date="2018" name="Mol. Ecol.">
        <title>The obligate alkalophilic soda-lake fungus Sodiomyces alkalinus has shifted to a protein diet.</title>
        <authorList>
            <person name="Grum-Grzhimaylo A.A."/>
            <person name="Falkoski D.L."/>
            <person name="van den Heuvel J."/>
            <person name="Valero-Jimenez C.A."/>
            <person name="Min B."/>
            <person name="Choi I.G."/>
            <person name="Lipzen A."/>
            <person name="Daum C.G."/>
            <person name="Aanen D.K."/>
            <person name="Tsang A."/>
            <person name="Henrissat B."/>
            <person name="Bilanenko E.N."/>
            <person name="de Vries R.P."/>
            <person name="van Kan J.A.L."/>
            <person name="Grigoriev I.V."/>
            <person name="Debets A.J.M."/>
        </authorList>
    </citation>
    <scope>NUCLEOTIDE SEQUENCE [LARGE SCALE GENOMIC DNA]</scope>
    <source>
        <strain evidence="2 3">F11</strain>
    </source>
</reference>
<accession>A0A3N2PQZ3</accession>
<evidence type="ECO:0000313" key="2">
    <source>
        <dbReference type="EMBL" id="ROT36933.1"/>
    </source>
</evidence>
<dbReference type="RefSeq" id="XP_028464739.1">
    <property type="nucleotide sequence ID" value="XM_028607275.1"/>
</dbReference>
<evidence type="ECO:0000313" key="3">
    <source>
        <dbReference type="Proteomes" id="UP000272025"/>
    </source>
</evidence>
<evidence type="ECO:0000256" key="1">
    <source>
        <dbReference type="SAM" id="MobiDB-lite"/>
    </source>
</evidence>
<organism evidence="2 3">
    <name type="scientific">Sodiomyces alkalinus (strain CBS 110278 / VKM F-3762 / F11)</name>
    <name type="common">Alkaliphilic filamentous fungus</name>
    <dbReference type="NCBI Taxonomy" id="1314773"/>
    <lineage>
        <taxon>Eukaryota</taxon>
        <taxon>Fungi</taxon>
        <taxon>Dikarya</taxon>
        <taxon>Ascomycota</taxon>
        <taxon>Pezizomycotina</taxon>
        <taxon>Sordariomycetes</taxon>
        <taxon>Hypocreomycetidae</taxon>
        <taxon>Glomerellales</taxon>
        <taxon>Plectosphaerellaceae</taxon>
        <taxon>Sodiomyces</taxon>
    </lineage>
</organism>
<dbReference type="Proteomes" id="UP000272025">
    <property type="component" value="Unassembled WGS sequence"/>
</dbReference>
<sequence>MWMHIRRFPPPGLPTLLTYYLFLELIGQTARHSHPFIISLPVITTYHPRSPRATVTSGRIRPSEERDWDR</sequence>
<feature type="compositionally biased region" description="Basic and acidic residues" evidence="1">
    <location>
        <begin position="61"/>
        <end position="70"/>
    </location>
</feature>
<protein>
    <submittedName>
        <fullName evidence="2">Uncharacterized protein</fullName>
    </submittedName>
</protein>
<proteinExistence type="predicted"/>
<feature type="region of interest" description="Disordered" evidence="1">
    <location>
        <begin position="50"/>
        <end position="70"/>
    </location>
</feature>
<dbReference type="EMBL" id="ML119058">
    <property type="protein sequence ID" value="ROT36933.1"/>
    <property type="molecule type" value="Genomic_DNA"/>
</dbReference>
<dbReference type="GeneID" id="39575753"/>
<name>A0A3N2PQZ3_SODAK</name>
<dbReference type="AlphaFoldDB" id="A0A3N2PQZ3"/>
<keyword evidence="3" id="KW-1185">Reference proteome</keyword>
<gene>
    <name evidence="2" type="ORF">SODALDRAFT_211032</name>
</gene>